<organism evidence="1 2">
    <name type="scientific">Ralstonia wenshanensis</name>
    <dbReference type="NCBI Taxonomy" id="2842456"/>
    <lineage>
        <taxon>Bacteria</taxon>
        <taxon>Pseudomonadati</taxon>
        <taxon>Pseudomonadota</taxon>
        <taxon>Betaproteobacteria</taxon>
        <taxon>Burkholderiales</taxon>
        <taxon>Burkholderiaceae</taxon>
        <taxon>Ralstonia</taxon>
    </lineage>
</organism>
<dbReference type="Proteomes" id="UP001189915">
    <property type="component" value="Unassembled WGS sequence"/>
</dbReference>
<name>A0AAD2EUK0_9RALS</name>
<comment type="caution">
    <text evidence="1">The sequence shown here is derived from an EMBL/GenBank/DDBJ whole genome shotgun (WGS) entry which is preliminary data.</text>
</comment>
<gene>
    <name evidence="1" type="ORF">LMG18091_03907</name>
</gene>
<accession>A0AAD2EUK0</accession>
<reference evidence="1 2" key="1">
    <citation type="submission" date="2023-07" db="EMBL/GenBank/DDBJ databases">
        <authorList>
            <person name="Peeters C."/>
        </authorList>
    </citation>
    <scope>NUCLEOTIDE SEQUENCE [LARGE SCALE GENOMIC DNA]</scope>
    <source>
        <strain evidence="1 2">LMG 18091</strain>
    </source>
</reference>
<evidence type="ECO:0000313" key="1">
    <source>
        <dbReference type="EMBL" id="CAJ0703341.1"/>
    </source>
</evidence>
<evidence type="ECO:0008006" key="3">
    <source>
        <dbReference type="Google" id="ProtNLM"/>
    </source>
</evidence>
<dbReference type="EMBL" id="CATWAF010000005">
    <property type="protein sequence ID" value="CAJ0703341.1"/>
    <property type="molecule type" value="Genomic_DNA"/>
</dbReference>
<sequence>MHRCISQRWAILCVAATIFGCTRTELPVNTNVAELRQYVRLSTPPTASRFELATLPENNTGIGVPGPTDYVALVAAIKLPRSGASLIESQPRSSESTPVPEAFLRAWLSAPEKDALRRVSTQASVAYNISALVTGPAKRAIAIPVSAEDWVLYLEYVAP</sequence>
<protein>
    <recommendedName>
        <fullName evidence="3">Lipoprotein</fullName>
    </recommendedName>
</protein>
<dbReference type="AlphaFoldDB" id="A0AAD2EUK0"/>
<proteinExistence type="predicted"/>
<evidence type="ECO:0000313" key="2">
    <source>
        <dbReference type="Proteomes" id="UP001189915"/>
    </source>
</evidence>
<keyword evidence="2" id="KW-1185">Reference proteome</keyword>
<dbReference type="PROSITE" id="PS51257">
    <property type="entry name" value="PROKAR_LIPOPROTEIN"/>
    <property type="match status" value="1"/>
</dbReference>